<dbReference type="InterPro" id="IPR032387">
    <property type="entry name" value="ACAS_N"/>
</dbReference>
<evidence type="ECO:0000256" key="1">
    <source>
        <dbReference type="ARBA" id="ARBA00006432"/>
    </source>
</evidence>
<dbReference type="GO" id="GO:0003987">
    <property type="term" value="F:acetate-CoA ligase activity"/>
    <property type="evidence" value="ECO:0007669"/>
    <property type="project" value="UniProtKB-UniRule"/>
</dbReference>
<dbReference type="InterPro" id="IPR011904">
    <property type="entry name" value="Ac_CoA_lig"/>
</dbReference>
<dbReference type="SUPFAM" id="SSF56801">
    <property type="entry name" value="Acetyl-CoA synthetase-like"/>
    <property type="match status" value="1"/>
</dbReference>
<comment type="similarity">
    <text evidence="1">Belongs to the ATP-dependent AMP-binding enzyme family.</text>
</comment>
<keyword evidence="2" id="KW-0436">Ligase</keyword>
<dbReference type="EC" id="6.2.1.1" evidence="6"/>
<dbReference type="Proteomes" id="UP000198964">
    <property type="component" value="Unassembled WGS sequence"/>
</dbReference>
<dbReference type="STRING" id="655355.SAMN05216283_102425"/>
<dbReference type="Pfam" id="PF00501">
    <property type="entry name" value="AMP-binding"/>
    <property type="match status" value="1"/>
</dbReference>
<evidence type="ECO:0000256" key="5">
    <source>
        <dbReference type="ARBA" id="ARBA00022990"/>
    </source>
</evidence>
<dbReference type="PROSITE" id="PS00455">
    <property type="entry name" value="AMP_BINDING"/>
    <property type="match status" value="1"/>
</dbReference>
<evidence type="ECO:0000259" key="9">
    <source>
        <dbReference type="Pfam" id="PF16177"/>
    </source>
</evidence>
<feature type="domain" description="Acetyl-coenzyme A synthetase N-terminal" evidence="9">
    <location>
        <begin position="13"/>
        <end position="65"/>
    </location>
</feature>
<dbReference type="InterPro" id="IPR042099">
    <property type="entry name" value="ANL_N_sf"/>
</dbReference>
<dbReference type="GO" id="GO:0005524">
    <property type="term" value="F:ATP binding"/>
    <property type="evidence" value="ECO:0007669"/>
    <property type="project" value="UniProtKB-KW"/>
</dbReference>
<keyword evidence="3" id="KW-0547">Nucleotide-binding</keyword>
<dbReference type="Pfam" id="PF13193">
    <property type="entry name" value="AMP-binding_C"/>
    <property type="match status" value="1"/>
</dbReference>
<dbReference type="PANTHER" id="PTHR24095:SF14">
    <property type="entry name" value="ACETYL-COENZYME A SYNTHETASE 1"/>
    <property type="match status" value="1"/>
</dbReference>
<keyword evidence="5" id="KW-0007">Acetylation</keyword>
<keyword evidence="4" id="KW-0067">ATP-binding</keyword>
<dbReference type="InterPro" id="IPR020845">
    <property type="entry name" value="AMP-binding_CS"/>
</dbReference>
<gene>
    <name evidence="10" type="ORF">SAMN05216283_102425</name>
</gene>
<proteinExistence type="inferred from homology"/>
<feature type="domain" description="AMP-dependent synthetase/ligase" evidence="7">
    <location>
        <begin position="67"/>
        <end position="460"/>
    </location>
</feature>
<evidence type="ECO:0000256" key="3">
    <source>
        <dbReference type="ARBA" id="ARBA00022741"/>
    </source>
</evidence>
<evidence type="ECO:0000259" key="8">
    <source>
        <dbReference type="Pfam" id="PF13193"/>
    </source>
</evidence>
<dbReference type="RefSeq" id="WP_093919086.1">
    <property type="nucleotide sequence ID" value="NZ_FONW01000002.1"/>
</dbReference>
<dbReference type="FunFam" id="3.40.50.12780:FF:000001">
    <property type="entry name" value="Acetyl-coenzyme A synthetase"/>
    <property type="match status" value="1"/>
</dbReference>
<evidence type="ECO:0000256" key="4">
    <source>
        <dbReference type="ARBA" id="ARBA00022840"/>
    </source>
</evidence>
<reference evidence="10 11" key="1">
    <citation type="submission" date="2016-10" db="EMBL/GenBank/DDBJ databases">
        <authorList>
            <person name="de Groot N.N."/>
        </authorList>
    </citation>
    <scope>NUCLEOTIDE SEQUENCE [LARGE SCALE GENOMIC DNA]</scope>
    <source>
        <strain evidence="10 11">CGMCC 1.9156</strain>
    </source>
</reference>
<evidence type="ECO:0000256" key="6">
    <source>
        <dbReference type="NCBIfam" id="TIGR02188"/>
    </source>
</evidence>
<evidence type="ECO:0000256" key="2">
    <source>
        <dbReference type="ARBA" id="ARBA00022598"/>
    </source>
</evidence>
<evidence type="ECO:0000259" key="7">
    <source>
        <dbReference type="Pfam" id="PF00501"/>
    </source>
</evidence>
<dbReference type="GO" id="GO:0019427">
    <property type="term" value="P:acetyl-CoA biosynthetic process from acetate"/>
    <property type="evidence" value="ECO:0007669"/>
    <property type="project" value="UniProtKB-UniRule"/>
</dbReference>
<dbReference type="InterPro" id="IPR000873">
    <property type="entry name" value="AMP-dep_synth/lig_dom"/>
</dbReference>
<evidence type="ECO:0000313" key="11">
    <source>
        <dbReference type="Proteomes" id="UP000198964"/>
    </source>
</evidence>
<dbReference type="PANTHER" id="PTHR24095">
    <property type="entry name" value="ACETYL-COENZYME A SYNTHETASE"/>
    <property type="match status" value="1"/>
</dbReference>
<dbReference type="InterPro" id="IPR045851">
    <property type="entry name" value="AMP-bd_C_sf"/>
</dbReference>
<name>A0A1I2FCA0_9BACT</name>
<evidence type="ECO:0000313" key="10">
    <source>
        <dbReference type="EMBL" id="SFF02397.1"/>
    </source>
</evidence>
<dbReference type="CDD" id="cd05966">
    <property type="entry name" value="ACS"/>
    <property type="match status" value="1"/>
</dbReference>
<dbReference type="NCBIfam" id="NF001208">
    <property type="entry name" value="PRK00174.1"/>
    <property type="match status" value="1"/>
</dbReference>
<dbReference type="Gene3D" id="3.40.50.12780">
    <property type="entry name" value="N-terminal domain of ligase-like"/>
    <property type="match status" value="1"/>
</dbReference>
<dbReference type="EMBL" id="FONW01000002">
    <property type="protein sequence ID" value="SFF02397.1"/>
    <property type="molecule type" value="Genomic_DNA"/>
</dbReference>
<dbReference type="Gene3D" id="3.30.300.30">
    <property type="match status" value="1"/>
</dbReference>
<keyword evidence="11" id="KW-1185">Reference proteome</keyword>
<dbReference type="NCBIfam" id="TIGR02188">
    <property type="entry name" value="Ac_CoA_lig_AcsA"/>
    <property type="match status" value="1"/>
</dbReference>
<organism evidence="10 11">
    <name type="scientific">Sunxiuqinia elliptica</name>
    <dbReference type="NCBI Taxonomy" id="655355"/>
    <lineage>
        <taxon>Bacteria</taxon>
        <taxon>Pseudomonadati</taxon>
        <taxon>Bacteroidota</taxon>
        <taxon>Bacteroidia</taxon>
        <taxon>Marinilabiliales</taxon>
        <taxon>Prolixibacteraceae</taxon>
        <taxon>Sunxiuqinia</taxon>
    </lineage>
</organism>
<dbReference type="Pfam" id="PF16177">
    <property type="entry name" value="ACAS_N"/>
    <property type="match status" value="1"/>
</dbReference>
<dbReference type="AlphaFoldDB" id="A0A1I2FCA0"/>
<feature type="domain" description="AMP-binding enzyme C-terminal" evidence="8">
    <location>
        <begin position="516"/>
        <end position="595"/>
    </location>
</feature>
<dbReference type="GO" id="GO:0016208">
    <property type="term" value="F:AMP binding"/>
    <property type="evidence" value="ECO:0007669"/>
    <property type="project" value="InterPro"/>
</dbReference>
<dbReference type="InterPro" id="IPR025110">
    <property type="entry name" value="AMP-bd_C"/>
</dbReference>
<accession>A0A1I2FCA0</accession>
<sequence length="637" mass="71144">MINKIHSLGGYIHEYQKSIANPEAFWTQQAECFFWRKRWDKVFDWNFDEPNIQWFVNGKLNITENIFERNLYTHGNQEAIIWEPNDPNDETRTLTYSELYQEVNKFANTLKRLGVGKGDRVAIYMPMVPELAIAVLACARIGAIHSVVFAGFSANALQERINDATAKVLLTADGGFRGDKITPLKKIADEALESCPTIETVVVLKRTNSEVDMVVGRDIWWHKAIDGQSDTCPAEEMDSEDPLFILYTSGSTGKPKGIVHTTGGYMVYTAYSFSNVFQYHVDDVYFCTADIGWITGHSYIVYGPLLAGAKTLMFEGVPTWPNAGRFWDIVAKHKVNQFYTAPTAIRALLAKGNDFLEEKKLQSLKVLGTVGEPINEEAWHWYHDHVGLNRCPIVDTWWQTETGGIMISPLAGITPTKPSFATLPLPGIQPIIMNGDGKELTGNSVEGNLCIKFPWPGIARTIWNDHQRFKDTYFSTYNKMYFTGDGVKRDEDGYYRILGRVDDVINVSGHRLGTAEIENAINEHPLVNESAVVGYPHAIKGQGIYAFVVCGELSTGGEEGIRKSIMQGVTKIIGPIARPDLVQLVPGLPKTRSGKIMRRILRKVAEGDATNLGDITTLLDEDVVDKIIDGALVDVKR</sequence>
<protein>
    <recommendedName>
        <fullName evidence="6">Acetate--CoA ligase</fullName>
        <ecNumber evidence="6">6.2.1.1</ecNumber>
    </recommendedName>
</protein>